<dbReference type="PANTHER" id="PTHR43065:SF16">
    <property type="entry name" value="SENSORY HISTIDINE KINASE_PHOSPHATASE NTRB"/>
    <property type="match status" value="1"/>
</dbReference>
<comment type="caution">
    <text evidence="16">The sequence shown here is derived from an EMBL/GenBank/DDBJ whole genome shotgun (WGS) entry which is preliminary data.</text>
</comment>
<evidence type="ECO:0000256" key="13">
    <source>
        <dbReference type="ARBA" id="ARBA00042313"/>
    </source>
</evidence>
<organism evidence="16 17">
    <name type="scientific">Neiella holothuriorum</name>
    <dbReference type="NCBI Taxonomy" id="2870530"/>
    <lineage>
        <taxon>Bacteria</taxon>
        <taxon>Pseudomonadati</taxon>
        <taxon>Pseudomonadota</taxon>
        <taxon>Gammaproteobacteria</taxon>
        <taxon>Alteromonadales</taxon>
        <taxon>Echinimonadaceae</taxon>
        <taxon>Neiella</taxon>
    </lineage>
</organism>
<evidence type="ECO:0000259" key="15">
    <source>
        <dbReference type="PROSITE" id="PS50109"/>
    </source>
</evidence>
<dbReference type="SUPFAM" id="SSF47384">
    <property type="entry name" value="Homodimeric domain of signal transducing histidine kinase"/>
    <property type="match status" value="1"/>
</dbReference>
<dbReference type="InterPro" id="IPR035965">
    <property type="entry name" value="PAS-like_dom_sf"/>
</dbReference>
<evidence type="ECO:0000256" key="4">
    <source>
        <dbReference type="ARBA" id="ARBA00022679"/>
    </source>
</evidence>
<dbReference type="Pfam" id="PF00512">
    <property type="entry name" value="HisKA"/>
    <property type="match status" value="1"/>
</dbReference>
<dbReference type="InterPro" id="IPR000014">
    <property type="entry name" value="PAS"/>
</dbReference>
<dbReference type="EMBL" id="JAHZSS010000009">
    <property type="protein sequence ID" value="MBW8191156.1"/>
    <property type="molecule type" value="Genomic_DNA"/>
</dbReference>
<keyword evidence="7" id="KW-0378">Hydrolase</keyword>
<dbReference type="InterPro" id="IPR005467">
    <property type="entry name" value="His_kinase_dom"/>
</dbReference>
<dbReference type="Pfam" id="PF00989">
    <property type="entry name" value="PAS"/>
    <property type="match status" value="1"/>
</dbReference>
<dbReference type="PANTHER" id="PTHR43065">
    <property type="entry name" value="SENSOR HISTIDINE KINASE"/>
    <property type="match status" value="1"/>
</dbReference>
<dbReference type="PROSITE" id="PS50109">
    <property type="entry name" value="HIS_KIN"/>
    <property type="match status" value="1"/>
</dbReference>
<evidence type="ECO:0000313" key="16">
    <source>
        <dbReference type="EMBL" id="MBW8191156.1"/>
    </source>
</evidence>
<feature type="domain" description="Histidine kinase" evidence="15">
    <location>
        <begin position="146"/>
        <end position="358"/>
    </location>
</feature>
<evidence type="ECO:0000256" key="14">
    <source>
        <dbReference type="ARBA" id="ARBA00043094"/>
    </source>
</evidence>
<evidence type="ECO:0000256" key="11">
    <source>
        <dbReference type="ARBA" id="ARBA00037696"/>
    </source>
</evidence>
<dbReference type="PRINTS" id="PR00344">
    <property type="entry name" value="BCTRLSENSOR"/>
</dbReference>
<reference evidence="16" key="1">
    <citation type="submission" date="2021-07" db="EMBL/GenBank/DDBJ databases">
        <title>Neiella marina sp. nov., isolated from the intestinal content of sea cucumber Apostichopus japonicus.</title>
        <authorList>
            <person name="Bai X."/>
        </authorList>
    </citation>
    <scope>NUCLEOTIDE SEQUENCE</scope>
    <source>
        <strain evidence="16">126</strain>
    </source>
</reference>
<gene>
    <name evidence="16" type="primary">glnL</name>
    <name evidence="16" type="ORF">K0504_08925</name>
</gene>
<keyword evidence="4" id="KW-0808">Transferase</keyword>
<accession>A0ABS7EH95</accession>
<dbReference type="EC" id="2.7.13.3" evidence="2"/>
<dbReference type="InterPro" id="IPR003661">
    <property type="entry name" value="HisK_dim/P_dom"/>
</dbReference>
<evidence type="ECO:0000256" key="2">
    <source>
        <dbReference type="ARBA" id="ARBA00012438"/>
    </source>
</evidence>
<dbReference type="CDD" id="cd00082">
    <property type="entry name" value="HisKA"/>
    <property type="match status" value="1"/>
</dbReference>
<sequence length="359" mass="39682">MTAIDSTQQIIPDLSDTLLENLSTAILLLDHHLLIRFINAAGEQTLAQSAHRLIGEKFTTLFEHSSLQSELLQNVFYKSQGFSDAEVSLVPTDAAPLLADISASPIIIEGDTYALIELRRVDQQRRISQEVIQNAQQTAARDLVRSLAHEIKNPLGGLRGAAQLLQKELVNNDLNEFTGIIIEQADRLRNLVDRLLGPQQLGQRSEHNIHRVLETVRQLVSMEKSEDLALVPDYDPSIPEFPMDPEQMQQAILNIVKNAVEALEGKGTITMSTRITNQVTLKGIRYRLAVEISIVDNGPGVPLELQDTVFYPMVSGKPTGTGLGLSIAQTLAAQHNGRIDCSSWPGHTEFKITLPIRKD</sequence>
<dbReference type="InterPro" id="IPR036097">
    <property type="entry name" value="HisK_dim/P_sf"/>
</dbReference>
<protein>
    <recommendedName>
        <fullName evidence="12">Sensory histidine kinase/phosphatase NtrB</fullName>
        <ecNumber evidence="2">2.7.13.3</ecNumber>
    </recommendedName>
    <alternativeName>
        <fullName evidence="13">Nitrogen regulation protein NR(II)</fullName>
    </alternativeName>
    <alternativeName>
        <fullName evidence="14">Nitrogen regulator II</fullName>
    </alternativeName>
</protein>
<keyword evidence="3" id="KW-0597">Phosphoprotein</keyword>
<dbReference type="InterPro" id="IPR013767">
    <property type="entry name" value="PAS_fold"/>
</dbReference>
<comment type="function">
    <text evidence="11">Member of the two-component regulatory system NtrB/NtrC, which controls expression of the nitrogen-regulated (ntr) genes in response to nitrogen limitation. Under conditions of nitrogen limitation, NtrB autophosphorylates and transfers the phosphoryl group to NtrC. In the presence of nitrogen, acts as a phosphatase that dephosphorylates and inactivates NtrC.</text>
</comment>
<comment type="catalytic activity">
    <reaction evidence="1">
        <text>ATP + protein L-histidine = ADP + protein N-phospho-L-histidine.</text>
        <dbReference type="EC" id="2.7.13.3"/>
    </reaction>
</comment>
<keyword evidence="17" id="KW-1185">Reference proteome</keyword>
<evidence type="ECO:0000256" key="6">
    <source>
        <dbReference type="ARBA" id="ARBA00022777"/>
    </source>
</evidence>
<dbReference type="SUPFAM" id="SSF55785">
    <property type="entry name" value="PYP-like sensor domain (PAS domain)"/>
    <property type="match status" value="1"/>
</dbReference>
<dbReference type="Gene3D" id="1.10.287.130">
    <property type="match status" value="1"/>
</dbReference>
<dbReference type="NCBIfam" id="NF008293">
    <property type="entry name" value="PRK11073.1"/>
    <property type="match status" value="1"/>
</dbReference>
<keyword evidence="8" id="KW-0067">ATP-binding</keyword>
<proteinExistence type="predicted"/>
<name>A0ABS7EH95_9GAMM</name>
<dbReference type="InterPro" id="IPR036890">
    <property type="entry name" value="HATPase_C_sf"/>
</dbReference>
<dbReference type="Pfam" id="PF02518">
    <property type="entry name" value="HATPase_c"/>
    <property type="match status" value="1"/>
</dbReference>
<evidence type="ECO:0000256" key="9">
    <source>
        <dbReference type="ARBA" id="ARBA00023012"/>
    </source>
</evidence>
<dbReference type="InterPro" id="IPR003594">
    <property type="entry name" value="HATPase_dom"/>
</dbReference>
<keyword evidence="10" id="KW-0535">Nitrogen fixation</keyword>
<dbReference type="SMART" id="SM00091">
    <property type="entry name" value="PAS"/>
    <property type="match status" value="1"/>
</dbReference>
<evidence type="ECO:0000313" key="17">
    <source>
        <dbReference type="Proteomes" id="UP001166251"/>
    </source>
</evidence>
<evidence type="ECO:0000256" key="8">
    <source>
        <dbReference type="ARBA" id="ARBA00022840"/>
    </source>
</evidence>
<evidence type="ECO:0000256" key="12">
    <source>
        <dbReference type="ARBA" id="ARBA00039567"/>
    </source>
</evidence>
<evidence type="ECO:0000256" key="7">
    <source>
        <dbReference type="ARBA" id="ARBA00022801"/>
    </source>
</evidence>
<dbReference type="Proteomes" id="UP001166251">
    <property type="component" value="Unassembled WGS sequence"/>
</dbReference>
<keyword evidence="6" id="KW-0418">Kinase</keyword>
<dbReference type="InterPro" id="IPR004358">
    <property type="entry name" value="Sig_transdc_His_kin-like_C"/>
</dbReference>
<dbReference type="Gene3D" id="3.30.565.10">
    <property type="entry name" value="Histidine kinase-like ATPase, C-terminal domain"/>
    <property type="match status" value="1"/>
</dbReference>
<evidence type="ECO:0000256" key="10">
    <source>
        <dbReference type="ARBA" id="ARBA00023231"/>
    </source>
</evidence>
<evidence type="ECO:0000256" key="3">
    <source>
        <dbReference type="ARBA" id="ARBA00022553"/>
    </source>
</evidence>
<dbReference type="SMART" id="SM00388">
    <property type="entry name" value="HisKA"/>
    <property type="match status" value="1"/>
</dbReference>
<evidence type="ECO:0000256" key="5">
    <source>
        <dbReference type="ARBA" id="ARBA00022741"/>
    </source>
</evidence>
<dbReference type="SUPFAM" id="SSF55874">
    <property type="entry name" value="ATPase domain of HSP90 chaperone/DNA topoisomerase II/histidine kinase"/>
    <property type="match status" value="1"/>
</dbReference>
<keyword evidence="9" id="KW-0902">Two-component regulatory system</keyword>
<evidence type="ECO:0000256" key="1">
    <source>
        <dbReference type="ARBA" id="ARBA00000085"/>
    </source>
</evidence>
<keyword evidence="5" id="KW-0547">Nucleotide-binding</keyword>
<dbReference type="Gene3D" id="3.30.450.20">
    <property type="entry name" value="PAS domain"/>
    <property type="match status" value="1"/>
</dbReference>
<dbReference type="SMART" id="SM00387">
    <property type="entry name" value="HATPase_c"/>
    <property type="match status" value="1"/>
</dbReference>
<dbReference type="RefSeq" id="WP_220103842.1">
    <property type="nucleotide sequence ID" value="NZ_JAHZSS010000009.1"/>
</dbReference>